<gene>
    <name evidence="1" type="ORF">DW054_05950</name>
</gene>
<organism evidence="1 2">
    <name type="scientific">Dorea formicigenerans</name>
    <dbReference type="NCBI Taxonomy" id="39486"/>
    <lineage>
        <taxon>Bacteria</taxon>
        <taxon>Bacillati</taxon>
        <taxon>Bacillota</taxon>
        <taxon>Clostridia</taxon>
        <taxon>Lachnospirales</taxon>
        <taxon>Lachnospiraceae</taxon>
        <taxon>Dorea</taxon>
    </lineage>
</organism>
<name>A0A415H818_9FIRM</name>
<dbReference type="Proteomes" id="UP000284152">
    <property type="component" value="Unassembled WGS sequence"/>
</dbReference>
<proteinExistence type="predicted"/>
<sequence length="147" mass="16676">MCENANEHREEAKRNRGGRVHALIAKRESQSTLILIYVSQTSTEMEQSGIEVGVRAIRKWWESACRENRPFVILCENANEHREEAKRNRGGRVHAIIAKHESQSTLILIYVSQTSTEMEQSGIEVGACAMKKKRGARCCLQQTDSSF</sequence>
<evidence type="ECO:0000313" key="2">
    <source>
        <dbReference type="Proteomes" id="UP000284152"/>
    </source>
</evidence>
<accession>A0A415H818</accession>
<evidence type="ECO:0000313" key="1">
    <source>
        <dbReference type="EMBL" id="RHK64340.1"/>
    </source>
</evidence>
<reference evidence="1 2" key="1">
    <citation type="submission" date="2018-08" db="EMBL/GenBank/DDBJ databases">
        <title>A genome reference for cultivated species of the human gut microbiota.</title>
        <authorList>
            <person name="Zou Y."/>
            <person name="Xue W."/>
            <person name="Luo G."/>
        </authorList>
    </citation>
    <scope>NUCLEOTIDE SEQUENCE [LARGE SCALE GENOMIC DNA]</scope>
    <source>
        <strain evidence="1 2">AF42-21</strain>
    </source>
</reference>
<dbReference type="AlphaFoldDB" id="A0A415H818"/>
<dbReference type="EMBL" id="QRNS01000007">
    <property type="protein sequence ID" value="RHK64340.1"/>
    <property type="molecule type" value="Genomic_DNA"/>
</dbReference>
<protein>
    <submittedName>
        <fullName evidence="1">Uncharacterized protein</fullName>
    </submittedName>
</protein>
<comment type="caution">
    <text evidence="1">The sequence shown here is derived from an EMBL/GenBank/DDBJ whole genome shotgun (WGS) entry which is preliminary data.</text>
</comment>